<dbReference type="Proteomes" id="UP000018745">
    <property type="component" value="Chromosome"/>
</dbReference>
<evidence type="ECO:0000313" key="2">
    <source>
        <dbReference type="EMBL" id="AHC40607.1"/>
    </source>
</evidence>
<dbReference type="EMBL" id="CP006935">
    <property type="protein sequence ID" value="AHC40607.1"/>
    <property type="molecule type" value="Genomic_DNA"/>
</dbReference>
<feature type="region of interest" description="Disordered" evidence="1">
    <location>
        <begin position="39"/>
        <end position="92"/>
    </location>
</feature>
<evidence type="ECO:0000313" key="3">
    <source>
        <dbReference type="Proteomes" id="UP000018745"/>
    </source>
</evidence>
<gene>
    <name evidence="2" type="ORF">OVS_04400</name>
</gene>
<evidence type="ECO:0000256" key="1">
    <source>
        <dbReference type="SAM" id="MobiDB-lite"/>
    </source>
</evidence>
<dbReference type="PROSITE" id="PS51257">
    <property type="entry name" value="PROKAR_LIPOPROTEIN"/>
    <property type="match status" value="1"/>
</dbReference>
<reference evidence="2 3" key="1">
    <citation type="journal article" date="2014" name="Genome Announc.">
        <title>Complete Genome Sequence of Mycoplasma ovis Strain Michigan, a Hemoplasma of Sheep with Two Distinct 16S rRNA Genes.</title>
        <authorList>
            <person name="Deshuillers P.L."/>
            <person name="Santos A.P."/>
            <person name="do Nascimento N.C."/>
            <person name="Hampel J.A."/>
            <person name="Bergin I.L."/>
            <person name="Dyson M.C."/>
            <person name="Messick J.B."/>
        </authorList>
    </citation>
    <scope>NUCLEOTIDE SEQUENCE [LARGE SCALE GENOMIC DNA]</scope>
    <source>
        <strain evidence="2 3">Michigan</strain>
    </source>
</reference>
<organism evidence="2 3">
    <name type="scientific">Mycoplasma ovis str. Michigan</name>
    <dbReference type="NCBI Taxonomy" id="1415773"/>
    <lineage>
        <taxon>Bacteria</taxon>
        <taxon>Bacillati</taxon>
        <taxon>Mycoplasmatota</taxon>
        <taxon>Mollicutes</taxon>
        <taxon>Mycoplasmataceae</taxon>
        <taxon>Mycoplasma</taxon>
    </lineage>
</organism>
<keyword evidence="3" id="KW-1185">Reference proteome</keyword>
<sequence length="113" mass="12274">MSVSAKALTLFAGVGGGCGGIPWLLSNWNSFRSENSQVAPQSIVAESPSIPEHGKTEDLGERRESATTESTKPELETPPTPTAPKQLKEEKGNCEIVSYKEKDHLENLETMLF</sequence>
<name>A0ABM5P297_9MOLU</name>
<accession>A0ABM5P297</accession>
<feature type="compositionally biased region" description="Basic and acidic residues" evidence="1">
    <location>
        <begin position="52"/>
        <end position="75"/>
    </location>
</feature>
<dbReference type="RefSeq" id="WP_024071636.1">
    <property type="nucleotide sequence ID" value="NC_023062.1"/>
</dbReference>
<protein>
    <submittedName>
        <fullName evidence="2">Uncharacterized protein</fullName>
    </submittedName>
</protein>
<proteinExistence type="predicted"/>